<keyword evidence="3" id="KW-1185">Reference proteome</keyword>
<evidence type="ECO:0000313" key="2">
    <source>
        <dbReference type="EMBL" id="KAK3595513.1"/>
    </source>
</evidence>
<comment type="caution">
    <text evidence="2">The sequence shown here is derived from an EMBL/GenBank/DDBJ whole genome shotgun (WGS) entry which is preliminary data.</text>
</comment>
<reference evidence="2" key="2">
    <citation type="journal article" date="2021" name="Genome Biol. Evol.">
        <title>Developing a high-quality reference genome for a parasitic bivalve with doubly uniparental inheritance (Bivalvia: Unionida).</title>
        <authorList>
            <person name="Smith C.H."/>
        </authorList>
    </citation>
    <scope>NUCLEOTIDE SEQUENCE</scope>
    <source>
        <strain evidence="2">CHS0354</strain>
        <tissue evidence="2">Mantle</tissue>
    </source>
</reference>
<dbReference type="EMBL" id="JAEAOA010001323">
    <property type="protein sequence ID" value="KAK3595513.1"/>
    <property type="molecule type" value="Genomic_DNA"/>
</dbReference>
<feature type="region of interest" description="Disordered" evidence="1">
    <location>
        <begin position="38"/>
        <end position="73"/>
    </location>
</feature>
<name>A0AAE0VYM9_9BIVA</name>
<reference evidence="2" key="3">
    <citation type="submission" date="2023-05" db="EMBL/GenBank/DDBJ databases">
        <authorList>
            <person name="Smith C.H."/>
        </authorList>
    </citation>
    <scope>NUCLEOTIDE SEQUENCE</scope>
    <source>
        <strain evidence="2">CHS0354</strain>
        <tissue evidence="2">Mantle</tissue>
    </source>
</reference>
<organism evidence="2 3">
    <name type="scientific">Potamilus streckersoni</name>
    <dbReference type="NCBI Taxonomy" id="2493646"/>
    <lineage>
        <taxon>Eukaryota</taxon>
        <taxon>Metazoa</taxon>
        <taxon>Spiralia</taxon>
        <taxon>Lophotrochozoa</taxon>
        <taxon>Mollusca</taxon>
        <taxon>Bivalvia</taxon>
        <taxon>Autobranchia</taxon>
        <taxon>Heteroconchia</taxon>
        <taxon>Palaeoheterodonta</taxon>
        <taxon>Unionida</taxon>
        <taxon>Unionoidea</taxon>
        <taxon>Unionidae</taxon>
        <taxon>Ambleminae</taxon>
        <taxon>Lampsilini</taxon>
        <taxon>Potamilus</taxon>
    </lineage>
</organism>
<dbReference type="AlphaFoldDB" id="A0AAE0VYM9"/>
<dbReference type="Proteomes" id="UP001195483">
    <property type="component" value="Unassembled WGS sequence"/>
</dbReference>
<evidence type="ECO:0000256" key="1">
    <source>
        <dbReference type="SAM" id="MobiDB-lite"/>
    </source>
</evidence>
<reference evidence="2" key="1">
    <citation type="journal article" date="2021" name="Genome Biol. Evol.">
        <title>A High-Quality Reference Genome for a Parasitic Bivalve with Doubly Uniparental Inheritance (Bivalvia: Unionida).</title>
        <authorList>
            <person name="Smith C.H."/>
        </authorList>
    </citation>
    <scope>NUCLEOTIDE SEQUENCE</scope>
    <source>
        <strain evidence="2">CHS0354</strain>
    </source>
</reference>
<sequence length="154" mass="17826">MEQELPGEEFSPFRLFTRDSLFNIEKRIAEEAAAARAEVEEHAAALEEDGEDVEPAHSEEHHPRKPNTKLEVGKKLPPSLEEYFPVELIGKPIEDIDEYYQYKKTCCVIAKDKTIFRFSATNAFFILSIFNPIRRLAIYLLVHPYPFAIYCYLA</sequence>
<accession>A0AAE0VYM9</accession>
<gene>
    <name evidence="2" type="ORF">CHS0354_021612</name>
</gene>
<protein>
    <submittedName>
        <fullName evidence="2">Uncharacterized protein</fullName>
    </submittedName>
</protein>
<evidence type="ECO:0000313" key="3">
    <source>
        <dbReference type="Proteomes" id="UP001195483"/>
    </source>
</evidence>
<proteinExistence type="predicted"/>